<evidence type="ECO:0000256" key="1">
    <source>
        <dbReference type="SAM" id="Phobius"/>
    </source>
</evidence>
<keyword evidence="1" id="KW-0472">Membrane</keyword>
<sequence length="173" mass="19662">MSKNQIIIVGVIVVGVLLAFAYGNLNNSKTDDGYLLSVPNLNFEIAFPAEPQFNRTDGEDFTRYSWFYIDNSPDGRVGLFVQAENNLYAYNKSQEEFIEETARIYVGVVSRMEKDPNASAIDYEISGVYSDTSRETETIVGRIVDVEGWTFNITNQFENENRYPGFISSFKKI</sequence>
<name>A0A1F7VAK0_9BACT</name>
<reference evidence="2 3" key="1">
    <citation type="journal article" date="2016" name="Nat. Commun.">
        <title>Thousands of microbial genomes shed light on interconnected biogeochemical processes in an aquifer system.</title>
        <authorList>
            <person name="Anantharaman K."/>
            <person name="Brown C.T."/>
            <person name="Hug L.A."/>
            <person name="Sharon I."/>
            <person name="Castelle C.J."/>
            <person name="Probst A.J."/>
            <person name="Thomas B.C."/>
            <person name="Singh A."/>
            <person name="Wilkins M.J."/>
            <person name="Karaoz U."/>
            <person name="Brodie E.L."/>
            <person name="Williams K.H."/>
            <person name="Hubbard S.S."/>
            <person name="Banfield J.F."/>
        </authorList>
    </citation>
    <scope>NUCLEOTIDE SEQUENCE [LARGE SCALE GENOMIC DNA]</scope>
</reference>
<proteinExistence type="predicted"/>
<gene>
    <name evidence="2" type="ORF">A3I40_02575</name>
</gene>
<evidence type="ECO:0000313" key="2">
    <source>
        <dbReference type="EMBL" id="OGL87443.1"/>
    </source>
</evidence>
<feature type="transmembrane region" description="Helical" evidence="1">
    <location>
        <begin position="6"/>
        <end position="25"/>
    </location>
</feature>
<dbReference type="STRING" id="1802407.A3I40_02575"/>
<keyword evidence="1" id="KW-1133">Transmembrane helix</keyword>
<accession>A0A1F7VAK0</accession>
<evidence type="ECO:0000313" key="3">
    <source>
        <dbReference type="Proteomes" id="UP000178723"/>
    </source>
</evidence>
<comment type="caution">
    <text evidence="2">The sequence shown here is derived from an EMBL/GenBank/DDBJ whole genome shotgun (WGS) entry which is preliminary data.</text>
</comment>
<organism evidence="2 3">
    <name type="scientific">Candidatus Uhrbacteria bacterium RIFCSPLOWO2_02_FULL_48_12</name>
    <dbReference type="NCBI Taxonomy" id="1802407"/>
    <lineage>
        <taxon>Bacteria</taxon>
        <taxon>Candidatus Uhriibacteriota</taxon>
    </lineage>
</organism>
<dbReference type="Proteomes" id="UP000178723">
    <property type="component" value="Unassembled WGS sequence"/>
</dbReference>
<dbReference type="EMBL" id="MGEP01000010">
    <property type="protein sequence ID" value="OGL87443.1"/>
    <property type="molecule type" value="Genomic_DNA"/>
</dbReference>
<dbReference type="AlphaFoldDB" id="A0A1F7VAK0"/>
<protein>
    <submittedName>
        <fullName evidence="2">Uncharacterized protein</fullName>
    </submittedName>
</protein>
<keyword evidence="1" id="KW-0812">Transmembrane</keyword>